<gene>
    <name evidence="3" type="ORF">DXZ20_01505</name>
</gene>
<evidence type="ECO:0000256" key="2">
    <source>
        <dbReference type="ARBA" id="ARBA00022679"/>
    </source>
</evidence>
<dbReference type="InterPro" id="IPR007213">
    <property type="entry name" value="Ppm1/Ppm2/Tcmp"/>
</dbReference>
<name>A0A6M0RDN6_9CYAN</name>
<dbReference type="SUPFAM" id="SSF53335">
    <property type="entry name" value="S-adenosyl-L-methionine-dependent methyltransferases"/>
    <property type="match status" value="1"/>
</dbReference>
<keyword evidence="2 3" id="KW-0808">Transferase</keyword>
<comment type="caution">
    <text evidence="3">The sequence shown here is derived from an EMBL/GenBank/DDBJ whole genome shotgun (WGS) entry which is preliminary data.</text>
</comment>
<reference evidence="3 4" key="1">
    <citation type="journal article" date="2020" name="Microb. Ecol.">
        <title>Ecogenomics of the Marine Benthic Filamentous Cyanobacterium Adonisia.</title>
        <authorList>
            <person name="Walter J.M."/>
            <person name="Coutinho F.H."/>
            <person name="Leomil L."/>
            <person name="Hargreaves P.I."/>
            <person name="Campeao M.E."/>
            <person name="Vieira V.V."/>
            <person name="Silva B.S."/>
            <person name="Fistarol G.O."/>
            <person name="Salomon P.S."/>
            <person name="Sawabe T."/>
            <person name="Mino S."/>
            <person name="Hosokawa M."/>
            <person name="Miyashita H."/>
            <person name="Maruyama F."/>
            <person name="van Verk M.C."/>
            <person name="Dutilh B.E."/>
            <person name="Thompson C.C."/>
            <person name="Thompson F.L."/>
        </authorList>
    </citation>
    <scope>NUCLEOTIDE SEQUENCE [LARGE SCALE GENOMIC DNA]</scope>
    <source>
        <strain evidence="3 4">CCMR0081</strain>
    </source>
</reference>
<dbReference type="AlphaFoldDB" id="A0A6M0RDN6"/>
<dbReference type="GO" id="GO:0008168">
    <property type="term" value="F:methyltransferase activity"/>
    <property type="evidence" value="ECO:0007669"/>
    <property type="project" value="UniProtKB-KW"/>
</dbReference>
<dbReference type="PIRSF" id="PIRSF028177">
    <property type="entry name" value="Polyketide_synth_Omtfrase_TcmP"/>
    <property type="match status" value="1"/>
</dbReference>
<keyword evidence="4" id="KW-1185">Reference proteome</keyword>
<dbReference type="Gene3D" id="3.40.50.150">
    <property type="entry name" value="Vaccinia Virus protein VP39"/>
    <property type="match status" value="1"/>
</dbReference>
<accession>A0A6M0RDN6</accession>
<dbReference type="PANTHER" id="PTHR43619:SF2">
    <property type="entry name" value="S-ADENOSYL-L-METHIONINE-DEPENDENT METHYLTRANSFERASES SUPERFAMILY PROTEIN"/>
    <property type="match status" value="1"/>
</dbReference>
<evidence type="ECO:0000313" key="3">
    <source>
        <dbReference type="EMBL" id="NEZ54394.1"/>
    </source>
</evidence>
<dbReference type="GO" id="GO:0032259">
    <property type="term" value="P:methylation"/>
    <property type="evidence" value="ECO:0007669"/>
    <property type="project" value="UniProtKB-KW"/>
</dbReference>
<dbReference type="RefSeq" id="WP_163695959.1">
    <property type="nucleotide sequence ID" value="NZ_QXHD01000003.1"/>
</dbReference>
<protein>
    <submittedName>
        <fullName evidence="3">Class I SAM-dependent methyltransferase</fullName>
    </submittedName>
</protein>
<proteinExistence type="predicted"/>
<dbReference type="InterPro" id="IPR016874">
    <property type="entry name" value="TcmP-like"/>
</dbReference>
<evidence type="ECO:0000256" key="1">
    <source>
        <dbReference type="ARBA" id="ARBA00022603"/>
    </source>
</evidence>
<organism evidence="3 4">
    <name type="scientific">Adonisia turfae CCMR0081</name>
    <dbReference type="NCBI Taxonomy" id="2292702"/>
    <lineage>
        <taxon>Bacteria</taxon>
        <taxon>Bacillati</taxon>
        <taxon>Cyanobacteriota</taxon>
        <taxon>Adonisia</taxon>
        <taxon>Adonisia turfae</taxon>
    </lineage>
</organism>
<dbReference type="PANTHER" id="PTHR43619">
    <property type="entry name" value="S-ADENOSYL-L-METHIONINE-DEPENDENT METHYLTRANSFERASE YKTD-RELATED"/>
    <property type="match status" value="1"/>
</dbReference>
<evidence type="ECO:0000313" key="4">
    <source>
        <dbReference type="Proteomes" id="UP000481033"/>
    </source>
</evidence>
<dbReference type="Pfam" id="PF04072">
    <property type="entry name" value="LCM"/>
    <property type="match status" value="1"/>
</dbReference>
<dbReference type="EMBL" id="QXHD01000003">
    <property type="protein sequence ID" value="NEZ54394.1"/>
    <property type="molecule type" value="Genomic_DNA"/>
</dbReference>
<keyword evidence="1 3" id="KW-0489">Methyltransferase</keyword>
<dbReference type="InterPro" id="IPR029063">
    <property type="entry name" value="SAM-dependent_MTases_sf"/>
</dbReference>
<sequence>MSAYQRESTEKLTGVTETLLITLYARYLETQRPDSFFQDLKAVEVLDKINYDFNRYAKGWKSNLGVIVRLQEFDQIIRELLTDKPNATVINLGCGLCTRFDRIDNGSVRWYEIDLPDVIELRRKFFEENERYQFIGKSVLDFSWIDQIQRLPNQHLVIVMEGVSCYLSEADNRALMSQICTRLSPTEFIFDVISRRISNNSANHDTVSKTDAEFKSGIDNSKDLENWEPGITLKSEHCYLTRIAAHTARLPLWARYIAPILIPLFKQGGRILHLQIHKNA</sequence>
<dbReference type="Proteomes" id="UP000481033">
    <property type="component" value="Unassembled WGS sequence"/>
</dbReference>